<proteinExistence type="predicted"/>
<comment type="caution">
    <text evidence="2">The sequence shown here is derived from an EMBL/GenBank/DDBJ whole genome shotgun (WGS) entry which is preliminary data.</text>
</comment>
<dbReference type="RefSeq" id="WP_089056358.1">
    <property type="nucleotide sequence ID" value="NZ_MUHD01000003.1"/>
</dbReference>
<dbReference type="EMBL" id="MUHD01000003">
    <property type="protein sequence ID" value="OXB11230.1"/>
    <property type="molecule type" value="Genomic_DNA"/>
</dbReference>
<gene>
    <name evidence="2" type="ORF">B0A81_01475</name>
</gene>
<evidence type="ECO:0000256" key="1">
    <source>
        <dbReference type="SAM" id="SignalP"/>
    </source>
</evidence>
<feature type="chain" id="PRO_5047269602" evidence="1">
    <location>
        <begin position="24"/>
        <end position="256"/>
    </location>
</feature>
<organism evidence="2 3">
    <name type="scientific">Flavobacterium plurextorum</name>
    <dbReference type="NCBI Taxonomy" id="1114867"/>
    <lineage>
        <taxon>Bacteria</taxon>
        <taxon>Pseudomonadati</taxon>
        <taxon>Bacteroidota</taxon>
        <taxon>Flavobacteriia</taxon>
        <taxon>Flavobacteriales</taxon>
        <taxon>Flavobacteriaceae</taxon>
        <taxon>Flavobacterium</taxon>
    </lineage>
</organism>
<name>A0ABX4D0L9_9FLAO</name>
<evidence type="ECO:0000313" key="2">
    <source>
        <dbReference type="EMBL" id="OXB11230.1"/>
    </source>
</evidence>
<accession>A0ABX4D0L9</accession>
<reference evidence="2 3" key="1">
    <citation type="submission" date="2016-11" db="EMBL/GenBank/DDBJ databases">
        <title>Whole genomes of Flavobacteriaceae.</title>
        <authorList>
            <person name="Stine C."/>
            <person name="Li C."/>
            <person name="Tadesse D."/>
        </authorList>
    </citation>
    <scope>NUCLEOTIDE SEQUENCE [LARGE SCALE GENOMIC DNA]</scope>
    <source>
        <strain evidence="2 3">CCUG 60112</strain>
    </source>
</reference>
<protein>
    <submittedName>
        <fullName evidence="2">Uncharacterized protein</fullName>
    </submittedName>
</protein>
<dbReference type="Proteomes" id="UP000198381">
    <property type="component" value="Unassembled WGS sequence"/>
</dbReference>
<evidence type="ECO:0000313" key="3">
    <source>
        <dbReference type="Proteomes" id="UP000198381"/>
    </source>
</evidence>
<keyword evidence="3" id="KW-1185">Reference proteome</keyword>
<feature type="signal peptide" evidence="1">
    <location>
        <begin position="1"/>
        <end position="23"/>
    </location>
</feature>
<keyword evidence="1" id="KW-0732">Signal</keyword>
<sequence>MKLFAKFKGLMLFLLLSFTSVFASPPSPKNSRDKVEKTPMSVIVKLVDLAYNDSISKLLFEYEVKRVQSEFDTSTSERENRIKNFLELSKKEKLSDDDIKYVATELGFSNVEEYTKYLDLAAELIAKYEIMKLDKESQLVFCELFFHKLVEEMKGKGSIVFIKFNKNMEAIERLFPPACKKCAWDYGECMKGSTYSLNTSFSFSQARTMGSIISSGDQLTTTATSTTQGIFLYTSWSSSACSGLYHNCLAGCDYNN</sequence>